<comment type="caution">
    <text evidence="2">The sequence shown here is derived from an EMBL/GenBank/DDBJ whole genome shotgun (WGS) entry which is preliminary data.</text>
</comment>
<organism evidence="2 3">
    <name type="scientific">Ladona fulva</name>
    <name type="common">Scarce chaser dragonfly</name>
    <name type="synonym">Libellula fulva</name>
    <dbReference type="NCBI Taxonomy" id="123851"/>
    <lineage>
        <taxon>Eukaryota</taxon>
        <taxon>Metazoa</taxon>
        <taxon>Ecdysozoa</taxon>
        <taxon>Arthropoda</taxon>
        <taxon>Hexapoda</taxon>
        <taxon>Insecta</taxon>
        <taxon>Pterygota</taxon>
        <taxon>Palaeoptera</taxon>
        <taxon>Odonata</taxon>
        <taxon>Epiprocta</taxon>
        <taxon>Anisoptera</taxon>
        <taxon>Libelluloidea</taxon>
        <taxon>Libellulidae</taxon>
        <taxon>Ladona</taxon>
    </lineage>
</organism>
<name>A0A8K0PC08_LADFU</name>
<feature type="compositionally biased region" description="Basic and acidic residues" evidence="1">
    <location>
        <begin position="74"/>
        <end position="84"/>
    </location>
</feature>
<dbReference type="AlphaFoldDB" id="A0A8K0PC08"/>
<keyword evidence="3" id="KW-1185">Reference proteome</keyword>
<accession>A0A8K0PC08</accession>
<proteinExistence type="predicted"/>
<reference evidence="2" key="2">
    <citation type="submission" date="2017-10" db="EMBL/GenBank/DDBJ databases">
        <title>Ladona fulva Genome sequencing and assembly.</title>
        <authorList>
            <person name="Murali S."/>
            <person name="Richards S."/>
            <person name="Bandaranaike D."/>
            <person name="Bellair M."/>
            <person name="Blankenburg K."/>
            <person name="Chao H."/>
            <person name="Dinh H."/>
            <person name="Doddapaneni H."/>
            <person name="Dugan-Rocha S."/>
            <person name="Elkadiri S."/>
            <person name="Gnanaolivu R."/>
            <person name="Hernandez B."/>
            <person name="Skinner E."/>
            <person name="Javaid M."/>
            <person name="Lee S."/>
            <person name="Li M."/>
            <person name="Ming W."/>
            <person name="Munidasa M."/>
            <person name="Muniz J."/>
            <person name="Nguyen L."/>
            <person name="Hughes D."/>
            <person name="Osuji N."/>
            <person name="Pu L.-L."/>
            <person name="Puazo M."/>
            <person name="Qu C."/>
            <person name="Quiroz J."/>
            <person name="Raj R."/>
            <person name="Weissenberger G."/>
            <person name="Xin Y."/>
            <person name="Zou X."/>
            <person name="Han Y."/>
            <person name="Worley K."/>
            <person name="Muzny D."/>
            <person name="Gibbs R."/>
        </authorList>
    </citation>
    <scope>NUCLEOTIDE SEQUENCE</scope>
    <source>
        <strain evidence="2">Sampled in the wild</strain>
    </source>
</reference>
<reference evidence="2" key="1">
    <citation type="submission" date="2013-04" db="EMBL/GenBank/DDBJ databases">
        <authorList>
            <person name="Qu J."/>
            <person name="Murali S.C."/>
            <person name="Bandaranaike D."/>
            <person name="Bellair M."/>
            <person name="Blankenburg K."/>
            <person name="Chao H."/>
            <person name="Dinh H."/>
            <person name="Doddapaneni H."/>
            <person name="Downs B."/>
            <person name="Dugan-Rocha S."/>
            <person name="Elkadiri S."/>
            <person name="Gnanaolivu R.D."/>
            <person name="Hernandez B."/>
            <person name="Javaid M."/>
            <person name="Jayaseelan J.C."/>
            <person name="Lee S."/>
            <person name="Li M."/>
            <person name="Ming W."/>
            <person name="Munidasa M."/>
            <person name="Muniz J."/>
            <person name="Nguyen L."/>
            <person name="Ongeri F."/>
            <person name="Osuji N."/>
            <person name="Pu L.-L."/>
            <person name="Puazo M."/>
            <person name="Qu C."/>
            <person name="Quiroz J."/>
            <person name="Raj R."/>
            <person name="Weissenberger G."/>
            <person name="Xin Y."/>
            <person name="Zou X."/>
            <person name="Han Y."/>
            <person name="Richards S."/>
            <person name="Worley K."/>
            <person name="Muzny D."/>
            <person name="Gibbs R."/>
        </authorList>
    </citation>
    <scope>NUCLEOTIDE SEQUENCE</scope>
    <source>
        <strain evidence="2">Sampled in the wild</strain>
    </source>
</reference>
<evidence type="ECO:0000313" key="2">
    <source>
        <dbReference type="EMBL" id="KAG8239343.1"/>
    </source>
</evidence>
<evidence type="ECO:0000256" key="1">
    <source>
        <dbReference type="SAM" id="MobiDB-lite"/>
    </source>
</evidence>
<gene>
    <name evidence="2" type="ORF">J437_LFUL019124</name>
</gene>
<dbReference type="Proteomes" id="UP000792457">
    <property type="component" value="Unassembled WGS sequence"/>
</dbReference>
<dbReference type="EMBL" id="KZ309604">
    <property type="protein sequence ID" value="KAG8239343.1"/>
    <property type="molecule type" value="Genomic_DNA"/>
</dbReference>
<protein>
    <submittedName>
        <fullName evidence="2">Uncharacterized protein</fullName>
    </submittedName>
</protein>
<sequence length="118" mass="12991">MQGHDRHAPDDSSLNYLQRISNNSTVRKGAAFKRIAKDSSPTCPIKLADLEAHFSLPPPPTNTGPTPSTVPEIDTTRQEGQERSLLRPVTSIEVLDRIKRTANSTSGLDGIPYQTWPK</sequence>
<feature type="region of interest" description="Disordered" evidence="1">
    <location>
        <begin position="53"/>
        <end position="84"/>
    </location>
</feature>
<evidence type="ECO:0000313" key="3">
    <source>
        <dbReference type="Proteomes" id="UP000792457"/>
    </source>
</evidence>